<evidence type="ECO:0000313" key="3">
    <source>
        <dbReference type="Proteomes" id="UP000499080"/>
    </source>
</evidence>
<feature type="compositionally biased region" description="Polar residues" evidence="1">
    <location>
        <begin position="71"/>
        <end position="90"/>
    </location>
</feature>
<feature type="region of interest" description="Disordered" evidence="1">
    <location>
        <begin position="71"/>
        <end position="98"/>
    </location>
</feature>
<evidence type="ECO:0000256" key="1">
    <source>
        <dbReference type="SAM" id="MobiDB-lite"/>
    </source>
</evidence>
<reference evidence="2 3" key="1">
    <citation type="journal article" date="2019" name="Sci. Rep.">
        <title>Orb-weaving spider Araneus ventricosus genome elucidates the spidroin gene catalogue.</title>
        <authorList>
            <person name="Kono N."/>
            <person name="Nakamura H."/>
            <person name="Ohtoshi R."/>
            <person name="Moran D.A.P."/>
            <person name="Shinohara A."/>
            <person name="Yoshida Y."/>
            <person name="Fujiwara M."/>
            <person name="Mori M."/>
            <person name="Tomita M."/>
            <person name="Arakawa K."/>
        </authorList>
    </citation>
    <scope>NUCLEOTIDE SEQUENCE [LARGE SCALE GENOMIC DNA]</scope>
</reference>
<sequence>MLLSSLHYGHKLLRRRNHLQERYGNCSPRCFTGAAEMGWDNRAQMTVAGESVGRYSGVVPDFFPNRNCDWTSGPETDSGRDSVQTCVQRSHSSEKFCI</sequence>
<dbReference type="Proteomes" id="UP000499080">
    <property type="component" value="Unassembled WGS sequence"/>
</dbReference>
<gene>
    <name evidence="2" type="ORF">AVEN_45392_1</name>
</gene>
<comment type="caution">
    <text evidence="2">The sequence shown here is derived from an EMBL/GenBank/DDBJ whole genome shotgun (WGS) entry which is preliminary data.</text>
</comment>
<organism evidence="2 3">
    <name type="scientific">Araneus ventricosus</name>
    <name type="common">Orbweaver spider</name>
    <name type="synonym">Epeira ventricosa</name>
    <dbReference type="NCBI Taxonomy" id="182803"/>
    <lineage>
        <taxon>Eukaryota</taxon>
        <taxon>Metazoa</taxon>
        <taxon>Ecdysozoa</taxon>
        <taxon>Arthropoda</taxon>
        <taxon>Chelicerata</taxon>
        <taxon>Arachnida</taxon>
        <taxon>Araneae</taxon>
        <taxon>Araneomorphae</taxon>
        <taxon>Entelegynae</taxon>
        <taxon>Araneoidea</taxon>
        <taxon>Araneidae</taxon>
        <taxon>Araneus</taxon>
    </lineage>
</organism>
<dbReference type="AlphaFoldDB" id="A0A4Y2A2L5"/>
<protein>
    <submittedName>
        <fullName evidence="2">Uncharacterized protein</fullName>
    </submittedName>
</protein>
<evidence type="ECO:0000313" key="2">
    <source>
        <dbReference type="EMBL" id="GBL74081.1"/>
    </source>
</evidence>
<keyword evidence="3" id="KW-1185">Reference proteome</keyword>
<accession>A0A4Y2A2L5</accession>
<proteinExistence type="predicted"/>
<name>A0A4Y2A2L5_ARAVE</name>
<dbReference type="EMBL" id="BGPR01079336">
    <property type="protein sequence ID" value="GBL74081.1"/>
    <property type="molecule type" value="Genomic_DNA"/>
</dbReference>